<dbReference type="InterPro" id="IPR016181">
    <property type="entry name" value="Acyl_CoA_acyltransferase"/>
</dbReference>
<dbReference type="PROSITE" id="PS51186">
    <property type="entry name" value="GNAT"/>
    <property type="match status" value="1"/>
</dbReference>
<dbReference type="InterPro" id="IPR000182">
    <property type="entry name" value="GNAT_dom"/>
</dbReference>
<dbReference type="PANTHER" id="PTHR43877:SF2">
    <property type="entry name" value="AMINOALKYLPHOSPHONATE N-ACETYLTRANSFERASE-RELATED"/>
    <property type="match status" value="1"/>
</dbReference>
<accession>A0ABW7PHP3</accession>
<name>A0ABW7PHP3_9ACTN</name>
<evidence type="ECO:0000256" key="2">
    <source>
        <dbReference type="ARBA" id="ARBA00023315"/>
    </source>
</evidence>
<dbReference type="SUPFAM" id="SSF55729">
    <property type="entry name" value="Acyl-CoA N-acyltransferases (Nat)"/>
    <property type="match status" value="1"/>
</dbReference>
<keyword evidence="2" id="KW-0012">Acyltransferase</keyword>
<evidence type="ECO:0000313" key="5">
    <source>
        <dbReference type="Proteomes" id="UP001610631"/>
    </source>
</evidence>
<keyword evidence="1" id="KW-0808">Transferase</keyword>
<feature type="domain" description="N-acetyltransferase" evidence="3">
    <location>
        <begin position="2"/>
        <end position="171"/>
    </location>
</feature>
<dbReference type="CDD" id="cd04301">
    <property type="entry name" value="NAT_SF"/>
    <property type="match status" value="1"/>
</dbReference>
<dbReference type="RefSeq" id="WP_395511640.1">
    <property type="nucleotide sequence ID" value="NZ_JBBDHD010000065.1"/>
</dbReference>
<comment type="caution">
    <text evidence="4">The sequence shown here is derived from an EMBL/GenBank/DDBJ whole genome shotgun (WGS) entry which is preliminary data.</text>
</comment>
<dbReference type="Proteomes" id="UP001610631">
    <property type="component" value="Unassembled WGS sequence"/>
</dbReference>
<evidence type="ECO:0000259" key="3">
    <source>
        <dbReference type="PROSITE" id="PS51186"/>
    </source>
</evidence>
<sequence>MTQVRDMDMADIEAVSAIRVRGWQAAYVGMVPRAHLDAMTVEEDAARRREWFSRPGRTARDLVAVGDGGPVGWICYGPGQDGTPGPAGTGEVHALYVAPDLIGMGIGRTLLDEAHARMRGEGFPASALWVLAGNARARRFYERAGYRPDGATRDDVYEEVTLTELRYARPL</sequence>
<dbReference type="Pfam" id="PF00583">
    <property type="entry name" value="Acetyltransf_1"/>
    <property type="match status" value="1"/>
</dbReference>
<keyword evidence="5" id="KW-1185">Reference proteome</keyword>
<dbReference type="InterPro" id="IPR050832">
    <property type="entry name" value="Bact_Acetyltransf"/>
</dbReference>
<protein>
    <submittedName>
        <fullName evidence="4">GNAT family N-acetyltransferase</fullName>
    </submittedName>
</protein>
<proteinExistence type="predicted"/>
<dbReference type="Gene3D" id="3.40.630.30">
    <property type="match status" value="1"/>
</dbReference>
<gene>
    <name evidence="4" type="ORF">WDV06_22865</name>
</gene>
<evidence type="ECO:0000256" key="1">
    <source>
        <dbReference type="ARBA" id="ARBA00022679"/>
    </source>
</evidence>
<organism evidence="4 5">
    <name type="scientific">Streptomyces racemochromogenes</name>
    <dbReference type="NCBI Taxonomy" id="67353"/>
    <lineage>
        <taxon>Bacteria</taxon>
        <taxon>Bacillati</taxon>
        <taxon>Actinomycetota</taxon>
        <taxon>Actinomycetes</taxon>
        <taxon>Kitasatosporales</taxon>
        <taxon>Streptomycetaceae</taxon>
        <taxon>Streptomyces</taxon>
    </lineage>
</organism>
<dbReference type="EMBL" id="JBBDHD010000065">
    <property type="protein sequence ID" value="MFH7597923.1"/>
    <property type="molecule type" value="Genomic_DNA"/>
</dbReference>
<evidence type="ECO:0000313" key="4">
    <source>
        <dbReference type="EMBL" id="MFH7597923.1"/>
    </source>
</evidence>
<dbReference type="PANTHER" id="PTHR43877">
    <property type="entry name" value="AMINOALKYLPHOSPHONATE N-ACETYLTRANSFERASE-RELATED-RELATED"/>
    <property type="match status" value="1"/>
</dbReference>
<reference evidence="4 5" key="1">
    <citation type="submission" date="2024-03" db="EMBL/GenBank/DDBJ databases">
        <title>Whole genome sequencing of Streptomyces racemochromogenes, to identify antimicrobial biosynthetic gene clusters.</title>
        <authorList>
            <person name="Suryawanshi P."/>
            <person name="Krishnaraj P.U."/>
            <person name="Arun Y.P."/>
            <person name="Suryawanshi M.P."/>
            <person name="Rakshit O."/>
        </authorList>
    </citation>
    <scope>NUCLEOTIDE SEQUENCE [LARGE SCALE GENOMIC DNA]</scope>
    <source>
        <strain evidence="4 5">AUDT626</strain>
    </source>
</reference>